<gene>
    <name evidence="1" type="ORF">N5A56_008025</name>
</gene>
<organism evidence="1 2">
    <name type="scientific">Polaribacter ponticola</name>
    <dbReference type="NCBI Taxonomy" id="2978475"/>
    <lineage>
        <taxon>Bacteria</taxon>
        <taxon>Pseudomonadati</taxon>
        <taxon>Bacteroidota</taxon>
        <taxon>Flavobacteriia</taxon>
        <taxon>Flavobacteriales</taxon>
        <taxon>Flavobacteriaceae</taxon>
    </lineage>
</organism>
<evidence type="ECO:0000313" key="1">
    <source>
        <dbReference type="EMBL" id="MDD7914369.1"/>
    </source>
</evidence>
<comment type="caution">
    <text evidence="1">The sequence shown here is derived from an EMBL/GenBank/DDBJ whole genome shotgun (WGS) entry which is preliminary data.</text>
</comment>
<name>A0ABT5S8D0_9FLAO</name>
<sequence length="228" mass="25763">MLSIILSIPVVQTKIGSYLTNTINEDYNTNLTIEKVDFSLLGSVKLKGVKIRDHHKDTLIFVQKLSTSLLNAKRIIENEVTLKNISLDGVDFYMKTYKGEKNDNLSVFIDAFDDGKPRDSLTNPFVLKTSNVYVNKLNFKLINANKKEPVNYAVYNAGGNLQDLAIVGPDFSTKIRGLYFTDYYGLKVSNLTTDFSYSTTAMVFKNTKLQTRITDINADIFLNTKEKI</sequence>
<keyword evidence="2" id="KW-1185">Reference proteome</keyword>
<protein>
    <recommendedName>
        <fullName evidence="3">Translocation/assembly module TamB</fullName>
    </recommendedName>
</protein>
<proteinExistence type="predicted"/>
<evidence type="ECO:0008006" key="3">
    <source>
        <dbReference type="Google" id="ProtNLM"/>
    </source>
</evidence>
<reference evidence="1" key="1">
    <citation type="submission" date="2023-02" db="EMBL/GenBank/DDBJ databases">
        <title>Polaribacter ponticola sp. nov., isolated from seawater.</title>
        <authorList>
            <person name="Baek J.H."/>
            <person name="Kim J.M."/>
            <person name="Choi D.G."/>
            <person name="Jeon C.O."/>
        </authorList>
    </citation>
    <scope>NUCLEOTIDE SEQUENCE</scope>
    <source>
        <strain evidence="1">MSW5</strain>
    </source>
</reference>
<dbReference type="Proteomes" id="UP001151478">
    <property type="component" value="Unassembled WGS sequence"/>
</dbReference>
<evidence type="ECO:0000313" key="2">
    <source>
        <dbReference type="Proteomes" id="UP001151478"/>
    </source>
</evidence>
<dbReference type="EMBL" id="JAOSLC020000003">
    <property type="protein sequence ID" value="MDD7914369.1"/>
    <property type="molecule type" value="Genomic_DNA"/>
</dbReference>
<dbReference type="RefSeq" id="WP_265724989.1">
    <property type="nucleotide sequence ID" value="NZ_JAOSLC020000003.1"/>
</dbReference>
<accession>A0ABT5S8D0</accession>